<reference evidence="3" key="1">
    <citation type="journal article" date="2019" name="Int. J. Syst. Evol. Microbiol.">
        <title>The Global Catalogue of Microorganisms (GCM) 10K type strain sequencing project: providing services to taxonomists for standard genome sequencing and annotation.</title>
        <authorList>
            <consortium name="The Broad Institute Genomics Platform"/>
            <consortium name="The Broad Institute Genome Sequencing Center for Infectious Disease"/>
            <person name="Wu L."/>
            <person name="Ma J."/>
        </authorList>
    </citation>
    <scope>NUCLEOTIDE SEQUENCE [LARGE SCALE GENOMIC DNA]</scope>
    <source>
        <strain evidence="3">CECT 8289</strain>
    </source>
</reference>
<dbReference type="EC" id="2.4.-.-" evidence="2"/>
<dbReference type="PANTHER" id="PTHR22916:SF65">
    <property type="entry name" value="SLR1065 PROTEIN"/>
    <property type="match status" value="1"/>
</dbReference>
<name>A0ABV8QPE4_9BACT</name>
<evidence type="ECO:0000313" key="3">
    <source>
        <dbReference type="Proteomes" id="UP001595907"/>
    </source>
</evidence>
<dbReference type="GO" id="GO:0016757">
    <property type="term" value="F:glycosyltransferase activity"/>
    <property type="evidence" value="ECO:0007669"/>
    <property type="project" value="UniProtKB-KW"/>
</dbReference>
<dbReference type="CDD" id="cd06433">
    <property type="entry name" value="GT_2_WfgS_like"/>
    <property type="match status" value="1"/>
</dbReference>
<dbReference type="EMBL" id="JBHSCZ010000001">
    <property type="protein sequence ID" value="MFC4261268.1"/>
    <property type="molecule type" value="Genomic_DNA"/>
</dbReference>
<dbReference type="InterPro" id="IPR029044">
    <property type="entry name" value="Nucleotide-diphossugar_trans"/>
</dbReference>
<proteinExistence type="predicted"/>
<evidence type="ECO:0000259" key="1">
    <source>
        <dbReference type="Pfam" id="PF00535"/>
    </source>
</evidence>
<keyword evidence="2" id="KW-0328">Glycosyltransferase</keyword>
<keyword evidence="2" id="KW-0808">Transferase</keyword>
<dbReference type="Gene3D" id="3.90.550.10">
    <property type="entry name" value="Spore Coat Polysaccharide Biosynthesis Protein SpsA, Chain A"/>
    <property type="match status" value="1"/>
</dbReference>
<sequence length="317" mass="36053">MLTHYPTISIITPSYNQGAYIEQTILSIINQGYPNLEYIIIDGGSTDDTVQIIEKYAAHITYWVSEPDKGQSDAINKGLAHCTGTIFNWINSDDYLEPGALFAIAHAFMQHPQALQVSGYCRIFEEGTNATMQLHRCMLFADTATTIVEQRINQPGAFYQLAVVKALGGVNTQLHYVMDLALWLRFLCAYGQERIVLIDDTIAHFRVHPNSKTASFEERFRKESAGLYRSILSDLQAAPALVQYFAVNERYQPEPWSYAAVQTTEMEQAIAAYYIYQFYKAGDYAATKIAMQRLRQQGKFPLHWNHCRMLLKVYTGI</sequence>
<gene>
    <name evidence="2" type="ORF">ACFOWM_00130</name>
</gene>
<protein>
    <submittedName>
        <fullName evidence="2">Glycosyltransferase family 2 protein</fullName>
        <ecNumber evidence="2">2.4.-.-</ecNumber>
    </submittedName>
</protein>
<keyword evidence="3" id="KW-1185">Reference proteome</keyword>
<feature type="domain" description="Glycosyltransferase 2-like" evidence="1">
    <location>
        <begin position="9"/>
        <end position="135"/>
    </location>
</feature>
<dbReference type="PANTHER" id="PTHR22916">
    <property type="entry name" value="GLYCOSYLTRANSFERASE"/>
    <property type="match status" value="1"/>
</dbReference>
<dbReference type="InterPro" id="IPR001173">
    <property type="entry name" value="Glyco_trans_2-like"/>
</dbReference>
<accession>A0ABV8QPE4</accession>
<organism evidence="2 3">
    <name type="scientific">Ferruginibacter yonginensis</name>
    <dbReference type="NCBI Taxonomy" id="1310416"/>
    <lineage>
        <taxon>Bacteria</taxon>
        <taxon>Pseudomonadati</taxon>
        <taxon>Bacteroidota</taxon>
        <taxon>Chitinophagia</taxon>
        <taxon>Chitinophagales</taxon>
        <taxon>Chitinophagaceae</taxon>
        <taxon>Ferruginibacter</taxon>
    </lineage>
</organism>
<evidence type="ECO:0000313" key="2">
    <source>
        <dbReference type="EMBL" id="MFC4261268.1"/>
    </source>
</evidence>
<dbReference type="SUPFAM" id="SSF53448">
    <property type="entry name" value="Nucleotide-diphospho-sugar transferases"/>
    <property type="match status" value="1"/>
</dbReference>
<dbReference type="Proteomes" id="UP001595907">
    <property type="component" value="Unassembled WGS sequence"/>
</dbReference>
<comment type="caution">
    <text evidence="2">The sequence shown here is derived from an EMBL/GenBank/DDBJ whole genome shotgun (WGS) entry which is preliminary data.</text>
</comment>
<dbReference type="Pfam" id="PF00535">
    <property type="entry name" value="Glycos_transf_2"/>
    <property type="match status" value="1"/>
</dbReference>
<dbReference type="RefSeq" id="WP_379705295.1">
    <property type="nucleotide sequence ID" value="NZ_JBHSCZ010000001.1"/>
</dbReference>